<accession>A0A9W8MY59</accession>
<evidence type="ECO:0000313" key="1">
    <source>
        <dbReference type="EMBL" id="KAJ3514515.1"/>
    </source>
</evidence>
<dbReference type="EMBL" id="JANKHO010000141">
    <property type="protein sequence ID" value="KAJ3514515.1"/>
    <property type="molecule type" value="Genomic_DNA"/>
</dbReference>
<protein>
    <submittedName>
        <fullName evidence="1">Uncharacterized protein</fullName>
    </submittedName>
</protein>
<dbReference type="OrthoDB" id="3061698at2759"/>
<evidence type="ECO:0000313" key="2">
    <source>
        <dbReference type="Proteomes" id="UP001148786"/>
    </source>
</evidence>
<dbReference type="Proteomes" id="UP001148786">
    <property type="component" value="Unassembled WGS sequence"/>
</dbReference>
<organism evidence="1 2">
    <name type="scientific">Agrocybe chaxingu</name>
    <dbReference type="NCBI Taxonomy" id="84603"/>
    <lineage>
        <taxon>Eukaryota</taxon>
        <taxon>Fungi</taxon>
        <taxon>Dikarya</taxon>
        <taxon>Basidiomycota</taxon>
        <taxon>Agaricomycotina</taxon>
        <taxon>Agaricomycetes</taxon>
        <taxon>Agaricomycetidae</taxon>
        <taxon>Agaricales</taxon>
        <taxon>Agaricineae</taxon>
        <taxon>Strophariaceae</taxon>
        <taxon>Agrocybe</taxon>
    </lineage>
</organism>
<sequence>MEPRIARTSESLTASPVMVPSPKDIPVPNSGALPSARVAFQLHDDPFDAVVVTTLPCYPFCCHEELLLMSRKQLVDVASIFNSRLPQHTQIELSDAISDAHIRHCIERLVGIVPNVPGAPKPAKSKIMDKEGESMLKMNTDLHADAFPSPSSSPLAMRASRRRGLSLMSSPPHVLESLMEEEEDDVFSNPRHVKKRKVSDTQATPTRVLYECDRDVQATPTPTRTRPFKGQERSTIVPLSYETLSLSARRQCSKRLRQSDDPTSNVRFRKIGHRRPRSPVRSHEENQGVCYVSKSPLRIASSEERISHDMDGMRMDVA</sequence>
<name>A0A9W8MY59_9AGAR</name>
<keyword evidence="2" id="KW-1185">Reference proteome</keyword>
<dbReference type="AlphaFoldDB" id="A0A9W8MY59"/>
<gene>
    <name evidence="1" type="ORF">NLJ89_g2340</name>
</gene>
<reference evidence="1" key="1">
    <citation type="submission" date="2022-07" db="EMBL/GenBank/DDBJ databases">
        <title>Genome Sequence of Agrocybe chaxingu.</title>
        <authorList>
            <person name="Buettner E."/>
        </authorList>
    </citation>
    <scope>NUCLEOTIDE SEQUENCE</scope>
    <source>
        <strain evidence="1">MP-N11</strain>
    </source>
</reference>
<comment type="caution">
    <text evidence="1">The sequence shown here is derived from an EMBL/GenBank/DDBJ whole genome shotgun (WGS) entry which is preliminary data.</text>
</comment>
<proteinExistence type="predicted"/>